<reference evidence="1" key="1">
    <citation type="submission" date="2014-09" db="EMBL/GenBank/DDBJ databases">
        <authorList>
            <person name="Magalhaes I.L.F."/>
            <person name="Oliveira U."/>
            <person name="Santos F.R."/>
            <person name="Vidigal T.H.D.A."/>
            <person name="Brescovit A.D."/>
            <person name="Santos A.J."/>
        </authorList>
    </citation>
    <scope>NUCLEOTIDE SEQUENCE</scope>
    <source>
        <tissue evidence="1">Shoot tissue taken approximately 20 cm above the soil surface</tissue>
    </source>
</reference>
<sequence length="43" mass="5184">MLKLLYYFWPHSYRVSKWLFRCGGNELPLTSGAFNEVELQLLY</sequence>
<organism evidence="1">
    <name type="scientific">Arundo donax</name>
    <name type="common">Giant reed</name>
    <name type="synonym">Donax arundinaceus</name>
    <dbReference type="NCBI Taxonomy" id="35708"/>
    <lineage>
        <taxon>Eukaryota</taxon>
        <taxon>Viridiplantae</taxon>
        <taxon>Streptophyta</taxon>
        <taxon>Embryophyta</taxon>
        <taxon>Tracheophyta</taxon>
        <taxon>Spermatophyta</taxon>
        <taxon>Magnoliopsida</taxon>
        <taxon>Liliopsida</taxon>
        <taxon>Poales</taxon>
        <taxon>Poaceae</taxon>
        <taxon>PACMAD clade</taxon>
        <taxon>Arundinoideae</taxon>
        <taxon>Arundineae</taxon>
        <taxon>Arundo</taxon>
    </lineage>
</organism>
<proteinExistence type="predicted"/>
<evidence type="ECO:0000313" key="1">
    <source>
        <dbReference type="EMBL" id="JAD24231.1"/>
    </source>
</evidence>
<dbReference type="AlphaFoldDB" id="A0A0A8YDX5"/>
<reference evidence="1" key="2">
    <citation type="journal article" date="2015" name="Data Brief">
        <title>Shoot transcriptome of the giant reed, Arundo donax.</title>
        <authorList>
            <person name="Barrero R.A."/>
            <person name="Guerrero F.D."/>
            <person name="Moolhuijzen P."/>
            <person name="Goolsby J.A."/>
            <person name="Tidwell J."/>
            <person name="Bellgard S.E."/>
            <person name="Bellgard M.I."/>
        </authorList>
    </citation>
    <scope>NUCLEOTIDE SEQUENCE</scope>
    <source>
        <tissue evidence="1">Shoot tissue taken approximately 20 cm above the soil surface</tissue>
    </source>
</reference>
<name>A0A0A8YDX5_ARUDO</name>
<protein>
    <submittedName>
        <fullName evidence="1">Uncharacterized protein</fullName>
    </submittedName>
</protein>
<dbReference type="EMBL" id="GBRH01273664">
    <property type="protein sequence ID" value="JAD24231.1"/>
    <property type="molecule type" value="Transcribed_RNA"/>
</dbReference>
<accession>A0A0A8YDX5</accession>